<dbReference type="PANTHER" id="PTHR46880">
    <property type="entry name" value="RAS-ASSOCIATING DOMAIN-CONTAINING PROTEIN"/>
    <property type="match status" value="1"/>
</dbReference>
<feature type="compositionally biased region" description="Acidic residues" evidence="2">
    <location>
        <begin position="408"/>
        <end position="421"/>
    </location>
</feature>
<feature type="compositionally biased region" description="Gly residues" evidence="2">
    <location>
        <begin position="665"/>
        <end position="676"/>
    </location>
</feature>
<dbReference type="PROSITE" id="PS50158">
    <property type="entry name" value="ZF_CCHC"/>
    <property type="match status" value="4"/>
</dbReference>
<feature type="domain" description="CCHC-type" evidence="3">
    <location>
        <begin position="629"/>
        <end position="644"/>
    </location>
</feature>
<keyword evidence="5" id="KW-1185">Reference proteome</keyword>
<keyword evidence="1" id="KW-0862">Zinc</keyword>
<dbReference type="InterPro" id="IPR001878">
    <property type="entry name" value="Znf_CCHC"/>
</dbReference>
<reference evidence="4" key="1">
    <citation type="journal article" date="2023" name="Front. Mar. Sci.">
        <title>A new Merluccius polli reference genome to investigate the effects of global change in West African waters.</title>
        <authorList>
            <person name="Mateo J.L."/>
            <person name="Blanco-Fernandez C."/>
            <person name="Garcia-Vazquez E."/>
            <person name="Machado-Schiaffino G."/>
        </authorList>
    </citation>
    <scope>NUCLEOTIDE SEQUENCE</scope>
    <source>
        <strain evidence="4">C29</strain>
        <tissue evidence="4">Fin</tissue>
    </source>
</reference>
<gene>
    <name evidence="4" type="primary">ZNF862_52</name>
    <name evidence="4" type="ORF">N1851_033068</name>
</gene>
<feature type="domain" description="CCHC-type" evidence="3">
    <location>
        <begin position="62"/>
        <end position="77"/>
    </location>
</feature>
<proteinExistence type="predicted"/>
<evidence type="ECO:0000313" key="5">
    <source>
        <dbReference type="Proteomes" id="UP001174136"/>
    </source>
</evidence>
<dbReference type="Gene3D" id="4.10.60.10">
    <property type="entry name" value="Zinc finger, CCHC-type"/>
    <property type="match status" value="3"/>
</dbReference>
<dbReference type="Proteomes" id="UP001174136">
    <property type="component" value="Unassembled WGS sequence"/>
</dbReference>
<dbReference type="EMBL" id="JAOPHQ010006287">
    <property type="protein sequence ID" value="KAK0132144.1"/>
    <property type="molecule type" value="Genomic_DNA"/>
</dbReference>
<feature type="domain" description="CCHC-type" evidence="3">
    <location>
        <begin position="336"/>
        <end position="351"/>
    </location>
</feature>
<dbReference type="GO" id="GO:0008270">
    <property type="term" value="F:zinc ion binding"/>
    <property type="evidence" value="ECO:0007669"/>
    <property type="project" value="UniProtKB-KW"/>
</dbReference>
<keyword evidence="1" id="KW-0479">Metal-binding</keyword>
<dbReference type="PANTHER" id="PTHR46880:SF5">
    <property type="entry name" value="DUF4371 DOMAIN-CONTAINING PROTEIN"/>
    <property type="match status" value="1"/>
</dbReference>
<feature type="region of interest" description="Disordered" evidence="2">
    <location>
        <begin position="645"/>
        <end position="753"/>
    </location>
</feature>
<dbReference type="SUPFAM" id="SSF57756">
    <property type="entry name" value="Retrovirus zinc finger-like domains"/>
    <property type="match status" value="3"/>
</dbReference>
<evidence type="ECO:0000313" key="4">
    <source>
        <dbReference type="EMBL" id="KAK0132144.1"/>
    </source>
</evidence>
<accession>A0AA47M214</accession>
<feature type="region of interest" description="Disordered" evidence="2">
    <location>
        <begin position="134"/>
        <end position="167"/>
    </location>
</feature>
<feature type="compositionally biased region" description="Polar residues" evidence="2">
    <location>
        <begin position="706"/>
        <end position="716"/>
    </location>
</feature>
<dbReference type="AlphaFoldDB" id="A0AA47M214"/>
<feature type="domain" description="CCHC-type" evidence="3">
    <location>
        <begin position="354"/>
        <end position="367"/>
    </location>
</feature>
<dbReference type="GO" id="GO:0003676">
    <property type="term" value="F:nucleic acid binding"/>
    <property type="evidence" value="ECO:0007669"/>
    <property type="project" value="InterPro"/>
</dbReference>
<sequence>MNDGTRFMKVRFNDFVKSLPYSVKFETAEGAEHFRLLHDNQMRVCRLCLRPGHIVKDCAELKCYRCGGGGHFARECRGRDIEGGGKWGVVDQGMERGGEEGIEVEIEGEEGESEECVEDGVMDVGAVEEGEVEIEDGRREQEAGGEAAGGSSGGGSSSRKEATAEKKPGKIELKYEKKLTVCVEQCGEDVPVGELMKAMAVVCGEIRACQVLALGKLEVTVCGDRGKERLLDGFKVRNTRIVAKELCNDELVVSFLNLPAYISDEEISDKLCGWGVRALSPIKRRMWPGTNIADDTRIVRVKFNELVQSLPYSTKFNTATGSELFRVIHDRQMKVCRNCMQPGHILRECPDFTCHNCGSQGHYARECATVVARCRTCRRRERDCVCPAVEEVEEDSDGSGESGSSGGGEEEEEEEDGEKEEMEVSRDRDGISGGEESPTLVSEELTSSQLEAWSLPGGQSGAKLTLAIEIQGESGVTTMELLREIRKECGVVMGCRTKGERKYEVTMKEAEGRGKLLDGLRIKDCRVVAQNIVRDEMIVSFLFAGIHLTEWGVKAISPIKRMWPVTEVADGARFMRVKFTEAVRSLPYSTKFTTLEGAEYFRVIHDRQIQVCRLCLQPGHIFKECPDFKCYKCKRAGHYARDCRGEGEEQEAEPGNAEEEERQTGEGGDGGSGGEETGAKESERFFIKKTKPTPSPSIIPSIPTTEGPSRQDTEPSVPSEMLSPGPSATLASDSESEEETTEPGIEPGSERIKKPKTYSFRQDWLKQFPWLRYNKRRNEMHCVYCQECGQNMAGNSAFRQVVAIRSSEEAEMIIKFNVAYNIAKEELPFTKFQSQILLMKKNGLIIKPTYSNDTACAQFIGVIADTLKQKTAADIGNATYMSFMIDSDTDVSTKEWVIVYSRILRKGRPVNILIGHIEVEHAHAQGIYAATKQAFASLGHQCADWLGKTVALGAAVNLGSKGGVIALLQRDAGDSIVPFHCMPHR</sequence>
<dbReference type="Pfam" id="PF00098">
    <property type="entry name" value="zf-CCHC"/>
    <property type="match status" value="4"/>
</dbReference>
<feature type="region of interest" description="Disordered" evidence="2">
    <location>
        <begin position="390"/>
        <end position="447"/>
    </location>
</feature>
<feature type="compositionally biased region" description="Acidic residues" evidence="2">
    <location>
        <begin position="648"/>
        <end position="661"/>
    </location>
</feature>
<feature type="compositionally biased region" description="Gly residues" evidence="2">
    <location>
        <begin position="146"/>
        <end position="156"/>
    </location>
</feature>
<comment type="caution">
    <text evidence="4">The sequence shown here is derived from an EMBL/GenBank/DDBJ whole genome shotgun (WGS) entry which is preliminary data.</text>
</comment>
<feature type="compositionally biased region" description="Basic and acidic residues" evidence="2">
    <location>
        <begin position="158"/>
        <end position="167"/>
    </location>
</feature>
<dbReference type="SMART" id="SM00343">
    <property type="entry name" value="ZnF_C2HC"/>
    <property type="match status" value="6"/>
</dbReference>
<evidence type="ECO:0000259" key="3">
    <source>
        <dbReference type="PROSITE" id="PS50158"/>
    </source>
</evidence>
<protein>
    <submittedName>
        <fullName evidence="4">Zinc finger protein 862</fullName>
    </submittedName>
</protein>
<feature type="compositionally biased region" description="Low complexity" evidence="2">
    <location>
        <begin position="696"/>
        <end position="705"/>
    </location>
</feature>
<keyword evidence="1" id="KW-0863">Zinc-finger</keyword>
<feature type="compositionally biased region" description="Basic and acidic residues" evidence="2">
    <location>
        <begin position="677"/>
        <end position="686"/>
    </location>
</feature>
<evidence type="ECO:0000256" key="1">
    <source>
        <dbReference type="PROSITE-ProRule" id="PRU00047"/>
    </source>
</evidence>
<name>A0AA47M214_MERPO</name>
<organism evidence="4 5">
    <name type="scientific">Merluccius polli</name>
    <name type="common">Benguela hake</name>
    <name type="synonym">Merluccius cadenati</name>
    <dbReference type="NCBI Taxonomy" id="89951"/>
    <lineage>
        <taxon>Eukaryota</taxon>
        <taxon>Metazoa</taxon>
        <taxon>Chordata</taxon>
        <taxon>Craniata</taxon>
        <taxon>Vertebrata</taxon>
        <taxon>Euteleostomi</taxon>
        <taxon>Actinopterygii</taxon>
        <taxon>Neopterygii</taxon>
        <taxon>Teleostei</taxon>
        <taxon>Neoteleostei</taxon>
        <taxon>Acanthomorphata</taxon>
        <taxon>Zeiogadaria</taxon>
        <taxon>Gadariae</taxon>
        <taxon>Gadiformes</taxon>
        <taxon>Gadoidei</taxon>
        <taxon>Merlucciidae</taxon>
        <taxon>Merluccius</taxon>
    </lineage>
</organism>
<dbReference type="InterPro" id="IPR036875">
    <property type="entry name" value="Znf_CCHC_sf"/>
</dbReference>
<evidence type="ECO:0000256" key="2">
    <source>
        <dbReference type="SAM" id="MobiDB-lite"/>
    </source>
</evidence>